<reference evidence="1 2" key="1">
    <citation type="journal article" date="2011" name="Appl. Environ. Microbiol.">
        <title>Novel Virulent and Broad-Host-Range Erwinia amylovora Bacteriophages Reveal a High Degree of Mosaicism and a Relationship to Enterobacteriaceae Phages.</title>
        <authorList>
            <person name="Born Y."/>
            <person name="Fieseler L."/>
            <person name="Marazzi J."/>
            <person name="Lurz R."/>
            <person name="Duffy B."/>
            <person name="Loessner M.J."/>
        </authorList>
    </citation>
    <scope>NUCLEOTIDE SEQUENCE [LARGE SCALE GENOMIC DNA]</scope>
</reference>
<organism evidence="1 2">
    <name type="scientific">Erwinia phage vB_EamP-S6</name>
    <dbReference type="NCBI Taxonomy" id="1051675"/>
    <lineage>
        <taxon>Viruses</taxon>
        <taxon>Duplodnaviria</taxon>
        <taxon>Heunggongvirae</taxon>
        <taxon>Uroviricota</taxon>
        <taxon>Caudoviricetes</taxon>
        <taxon>Schitoviridae</taxon>
        <taxon>Waedenswilvirus</taxon>
        <taxon>Waedenswilvirus S6</taxon>
    </lineage>
</organism>
<proteinExistence type="predicted"/>
<name>G0YQA5_9CAUD</name>
<dbReference type="RefSeq" id="YP_007005749.1">
    <property type="nucleotide sequence ID" value="NC_019514.1"/>
</dbReference>
<sequence length="56" mass="6350">MVAGSPNGSTTMHLSEIVNLFINRWPKRMPTGIMSHTFIMQIVAVKDRPQLIRILT</sequence>
<dbReference type="Proteomes" id="UP000008893">
    <property type="component" value="Segment"/>
</dbReference>
<keyword evidence="2" id="KW-1185">Reference proteome</keyword>
<evidence type="ECO:0000313" key="1">
    <source>
        <dbReference type="EMBL" id="AEJ81532.1"/>
    </source>
</evidence>
<accession>G0YQA5</accession>
<dbReference type="EMBL" id="HQ728266">
    <property type="protein sequence ID" value="AEJ81532.1"/>
    <property type="molecule type" value="Genomic_DNA"/>
</dbReference>
<dbReference type="GeneID" id="14013701"/>
<dbReference type="KEGG" id="vg:14013701"/>
<evidence type="ECO:0000313" key="2">
    <source>
        <dbReference type="Proteomes" id="UP000008893"/>
    </source>
</evidence>
<protein>
    <submittedName>
        <fullName evidence="1">Gp013</fullName>
    </submittedName>
</protein>